<reference evidence="1 2" key="1">
    <citation type="submission" date="2016-04" db="EMBL/GenBank/DDBJ databases">
        <title>Genome analyses suggest a sexual origin of heterokaryosis in a supposedly ancient asexual fungus.</title>
        <authorList>
            <person name="Ropars J."/>
            <person name="Sedzielewska K."/>
            <person name="Noel J."/>
            <person name="Charron P."/>
            <person name="Farinelli L."/>
            <person name="Marton T."/>
            <person name="Kruger M."/>
            <person name="Pelin A."/>
            <person name="Brachmann A."/>
            <person name="Corradi N."/>
        </authorList>
    </citation>
    <scope>NUCLEOTIDE SEQUENCE [LARGE SCALE GENOMIC DNA]</scope>
    <source>
        <strain evidence="1 2">A5</strain>
    </source>
</reference>
<evidence type="ECO:0000313" key="1">
    <source>
        <dbReference type="EMBL" id="PKC12848.1"/>
    </source>
</evidence>
<dbReference type="OrthoDB" id="2419401at2759"/>
<dbReference type="VEuPathDB" id="FungiDB:RhiirFUN_007982"/>
<gene>
    <name evidence="1" type="ORF">RhiirA5_352443</name>
</gene>
<protein>
    <submittedName>
        <fullName evidence="1">Uncharacterized protein</fullName>
    </submittedName>
</protein>
<comment type="caution">
    <text evidence="1">The sequence shown here is derived from an EMBL/GenBank/DDBJ whole genome shotgun (WGS) entry which is preliminary data.</text>
</comment>
<reference evidence="1 2" key="2">
    <citation type="submission" date="2017-09" db="EMBL/GenBank/DDBJ databases">
        <title>Extensive intraspecific genome diversity in a model arbuscular mycorrhizal fungus.</title>
        <authorList>
            <person name="Chen E.C."/>
            <person name="Morin E."/>
            <person name="Beaudet D."/>
            <person name="Noel J."/>
            <person name="Ndikumana S."/>
            <person name="Charron P."/>
            <person name="St-Onge C."/>
            <person name="Giorgi J."/>
            <person name="Grigoriev I.V."/>
            <person name="Roux C."/>
            <person name="Martin F.M."/>
            <person name="Corradi N."/>
        </authorList>
    </citation>
    <scope>NUCLEOTIDE SEQUENCE [LARGE SCALE GENOMIC DNA]</scope>
    <source>
        <strain evidence="1 2">A5</strain>
    </source>
</reference>
<name>A0A2I1EQV3_9GLOM</name>
<dbReference type="VEuPathDB" id="FungiDB:RhiirA1_408321"/>
<accession>A0A2I1EQV3</accession>
<evidence type="ECO:0000313" key="2">
    <source>
        <dbReference type="Proteomes" id="UP000232722"/>
    </source>
</evidence>
<dbReference type="VEuPathDB" id="FungiDB:FUN_009181"/>
<dbReference type="AlphaFoldDB" id="A0A2I1EQV3"/>
<proteinExistence type="predicted"/>
<organism evidence="1 2">
    <name type="scientific">Rhizophagus irregularis</name>
    <dbReference type="NCBI Taxonomy" id="588596"/>
    <lineage>
        <taxon>Eukaryota</taxon>
        <taxon>Fungi</taxon>
        <taxon>Fungi incertae sedis</taxon>
        <taxon>Mucoromycota</taxon>
        <taxon>Glomeromycotina</taxon>
        <taxon>Glomeromycetes</taxon>
        <taxon>Glomerales</taxon>
        <taxon>Glomeraceae</taxon>
        <taxon>Rhizophagus</taxon>
    </lineage>
</organism>
<sequence>MVLLEIKHLEYLAYIFLFALFIIVFTNIFYLCLLFDKLKLPSDPDAPDVPDDHNDPDENLEVMIDIEPIYVMLYLFYIPERVPYDREIQKIELIPYQRKKRPKFDDNFFNSFLSVKVEESKRN</sequence>
<dbReference type="Proteomes" id="UP000232722">
    <property type="component" value="Unassembled WGS sequence"/>
</dbReference>
<dbReference type="EMBL" id="LLXJ01000223">
    <property type="protein sequence ID" value="PKC12848.1"/>
    <property type="molecule type" value="Genomic_DNA"/>
</dbReference>